<dbReference type="SUPFAM" id="SSF52283">
    <property type="entry name" value="Formate/glycerate dehydrogenase catalytic domain-like"/>
    <property type="match status" value="1"/>
</dbReference>
<dbReference type="SUPFAM" id="SSF51735">
    <property type="entry name" value="NAD(P)-binding Rossmann-fold domains"/>
    <property type="match status" value="1"/>
</dbReference>
<evidence type="ECO:0000313" key="7">
    <source>
        <dbReference type="EMBL" id="HIV98922.1"/>
    </source>
</evidence>
<evidence type="ECO:0000313" key="8">
    <source>
        <dbReference type="Proteomes" id="UP000823936"/>
    </source>
</evidence>
<dbReference type="Pfam" id="PF02826">
    <property type="entry name" value="2-Hacid_dh_C"/>
    <property type="match status" value="1"/>
</dbReference>
<dbReference type="Proteomes" id="UP000823936">
    <property type="component" value="Unassembled WGS sequence"/>
</dbReference>
<proteinExistence type="inferred from homology"/>
<dbReference type="PANTHER" id="PTHR43761">
    <property type="entry name" value="D-ISOMER SPECIFIC 2-HYDROXYACID DEHYDROGENASE FAMILY PROTEIN (AFU_ORTHOLOGUE AFUA_1G13630)"/>
    <property type="match status" value="1"/>
</dbReference>
<protein>
    <submittedName>
        <fullName evidence="7">Hydroxyacid dehydrogenase</fullName>
    </submittedName>
</protein>
<dbReference type="Pfam" id="PF00389">
    <property type="entry name" value="2-Hacid_dh"/>
    <property type="match status" value="1"/>
</dbReference>
<evidence type="ECO:0000256" key="3">
    <source>
        <dbReference type="ARBA" id="ARBA00023027"/>
    </source>
</evidence>
<reference evidence="7" key="1">
    <citation type="journal article" date="2021" name="PeerJ">
        <title>Extensive microbial diversity within the chicken gut microbiome revealed by metagenomics and culture.</title>
        <authorList>
            <person name="Gilroy R."/>
            <person name="Ravi A."/>
            <person name="Getino M."/>
            <person name="Pursley I."/>
            <person name="Horton D.L."/>
            <person name="Alikhan N.F."/>
            <person name="Baker D."/>
            <person name="Gharbi K."/>
            <person name="Hall N."/>
            <person name="Watson M."/>
            <person name="Adriaenssens E.M."/>
            <person name="Foster-Nyarko E."/>
            <person name="Jarju S."/>
            <person name="Secka A."/>
            <person name="Antonio M."/>
            <person name="Oren A."/>
            <person name="Chaudhuri R.R."/>
            <person name="La Ragione R."/>
            <person name="Hildebrand F."/>
            <person name="Pallen M.J."/>
        </authorList>
    </citation>
    <scope>NUCLEOTIDE SEQUENCE</scope>
    <source>
        <strain evidence="7">Gambia11-129</strain>
    </source>
</reference>
<organism evidence="7 8">
    <name type="scientific">Candidatus Ornithospirochaeta avicola</name>
    <dbReference type="NCBI Taxonomy" id="2840896"/>
    <lineage>
        <taxon>Bacteria</taxon>
        <taxon>Pseudomonadati</taxon>
        <taxon>Spirochaetota</taxon>
        <taxon>Spirochaetia</taxon>
        <taxon>Spirochaetales</taxon>
        <taxon>Spirochaetaceae</taxon>
        <taxon>Spirochaetaceae incertae sedis</taxon>
        <taxon>Candidatus Ornithospirochaeta</taxon>
    </lineage>
</organism>
<dbReference type="InterPro" id="IPR006140">
    <property type="entry name" value="D-isomer_DH_NAD-bd"/>
</dbReference>
<dbReference type="InterPro" id="IPR050418">
    <property type="entry name" value="D-iso_2-hydroxyacid_DH_PdxB"/>
</dbReference>
<dbReference type="PANTHER" id="PTHR43761:SF1">
    <property type="entry name" value="D-ISOMER SPECIFIC 2-HYDROXYACID DEHYDROGENASE CATALYTIC DOMAIN-CONTAINING PROTEIN-RELATED"/>
    <property type="match status" value="1"/>
</dbReference>
<feature type="domain" description="D-isomer specific 2-hydroxyacid dehydrogenase NAD-binding" evidence="6">
    <location>
        <begin position="96"/>
        <end position="267"/>
    </location>
</feature>
<dbReference type="AlphaFoldDB" id="A0A9D1TMV5"/>
<keyword evidence="3" id="KW-0520">NAD</keyword>
<dbReference type="Gene3D" id="3.40.50.720">
    <property type="entry name" value="NAD(P)-binding Rossmann-like Domain"/>
    <property type="match status" value="2"/>
</dbReference>
<name>A0A9D1TMV5_9SPIO</name>
<keyword evidence="2 4" id="KW-0560">Oxidoreductase</keyword>
<dbReference type="InterPro" id="IPR036291">
    <property type="entry name" value="NAD(P)-bd_dom_sf"/>
</dbReference>
<evidence type="ECO:0000256" key="4">
    <source>
        <dbReference type="RuleBase" id="RU003719"/>
    </source>
</evidence>
<reference evidence="7" key="2">
    <citation type="submission" date="2021-04" db="EMBL/GenBank/DDBJ databases">
        <authorList>
            <person name="Gilroy R."/>
        </authorList>
    </citation>
    <scope>NUCLEOTIDE SEQUENCE</scope>
    <source>
        <strain evidence="7">Gambia11-129</strain>
    </source>
</reference>
<evidence type="ECO:0000259" key="5">
    <source>
        <dbReference type="Pfam" id="PF00389"/>
    </source>
</evidence>
<sequence length="295" mass="32617">MLILISDAFDKSLPEKLSRFGEVTEDKERLSEADVVLIRSKTKADKAYLDSAKNLKLIIRGGVGMDNIDIPYAKEKQIVATNTPHSSAIAVAELAFSLMLSVPNHIVFYDTTTKAGEWQKKTKRTELYGKTLALMGMGNIAKEVAKRARAFGMNVVSYDKYVKESDLAEMKESAADAVRYADYISIHLPLTDETKEMFSKNLFDKMEKAPVIINTGRGKCVSDEDMAAALKEGKVSWYCADVYSAEPLDMASPLLSCENITLTPHVGANSNENLLRIGEEVIQTIDKYVSLGVLK</sequence>
<dbReference type="EMBL" id="DXHU01000016">
    <property type="protein sequence ID" value="HIV98922.1"/>
    <property type="molecule type" value="Genomic_DNA"/>
</dbReference>
<comment type="caution">
    <text evidence="7">The sequence shown here is derived from an EMBL/GenBank/DDBJ whole genome shotgun (WGS) entry which is preliminary data.</text>
</comment>
<feature type="domain" description="D-isomer specific 2-hydroxyacid dehydrogenase catalytic" evidence="5">
    <location>
        <begin position="27"/>
        <end position="289"/>
    </location>
</feature>
<dbReference type="GO" id="GO:0016616">
    <property type="term" value="F:oxidoreductase activity, acting on the CH-OH group of donors, NAD or NADP as acceptor"/>
    <property type="evidence" value="ECO:0007669"/>
    <property type="project" value="InterPro"/>
</dbReference>
<evidence type="ECO:0000256" key="1">
    <source>
        <dbReference type="ARBA" id="ARBA00005854"/>
    </source>
</evidence>
<evidence type="ECO:0000256" key="2">
    <source>
        <dbReference type="ARBA" id="ARBA00023002"/>
    </source>
</evidence>
<evidence type="ECO:0000259" key="6">
    <source>
        <dbReference type="Pfam" id="PF02826"/>
    </source>
</evidence>
<accession>A0A9D1TMV5</accession>
<gene>
    <name evidence="7" type="ORF">IAB12_03990</name>
</gene>
<comment type="similarity">
    <text evidence="1 4">Belongs to the D-isomer specific 2-hydroxyacid dehydrogenase family.</text>
</comment>
<dbReference type="InterPro" id="IPR006139">
    <property type="entry name" value="D-isomer_2_OHA_DH_cat_dom"/>
</dbReference>
<dbReference type="GO" id="GO:0051287">
    <property type="term" value="F:NAD binding"/>
    <property type="evidence" value="ECO:0007669"/>
    <property type="project" value="InterPro"/>
</dbReference>